<reference evidence="1 2" key="1">
    <citation type="journal article" date="2014" name="Genome Announc.">
        <title>Genome Sequence of Youngiibacter fragilis, the Type Strain of the Genus Youngiibacter.</title>
        <authorList>
            <person name="Wawrik C.B."/>
            <person name="Callaghan A.V."/>
            <person name="Stamps B.W."/>
            <person name="Wawrik B."/>
        </authorList>
    </citation>
    <scope>NUCLEOTIDE SEQUENCE [LARGE SCALE GENOMIC DNA]</scope>
    <source>
        <strain evidence="1 2">232.1</strain>
    </source>
</reference>
<dbReference type="AlphaFoldDB" id="V7I528"/>
<organism evidence="1 2">
    <name type="scientific">Youngiibacter fragilis 232.1</name>
    <dbReference type="NCBI Taxonomy" id="994573"/>
    <lineage>
        <taxon>Bacteria</taxon>
        <taxon>Bacillati</taxon>
        <taxon>Bacillota</taxon>
        <taxon>Clostridia</taxon>
        <taxon>Eubacteriales</taxon>
        <taxon>Clostridiaceae</taxon>
        <taxon>Youngiibacter</taxon>
    </lineage>
</organism>
<evidence type="ECO:0000313" key="1">
    <source>
        <dbReference type="EMBL" id="ETA81350.1"/>
    </source>
</evidence>
<keyword evidence="2" id="KW-1185">Reference proteome</keyword>
<comment type="caution">
    <text evidence="1">The sequence shown here is derived from an EMBL/GenBank/DDBJ whole genome shotgun (WGS) entry which is preliminary data.</text>
</comment>
<gene>
    <name evidence="1" type="ORF">T472_0206745</name>
</gene>
<proteinExistence type="predicted"/>
<name>V7I528_9CLOT</name>
<accession>V7I528</accession>
<sequence>MKRAMEPFGIALEMAGDVHSGKNDSGILAAEL</sequence>
<dbReference type="Proteomes" id="UP000017747">
    <property type="component" value="Unassembled WGS sequence"/>
</dbReference>
<evidence type="ECO:0000313" key="2">
    <source>
        <dbReference type="Proteomes" id="UP000017747"/>
    </source>
</evidence>
<dbReference type="EMBL" id="AXUN02000124">
    <property type="protein sequence ID" value="ETA81350.1"/>
    <property type="molecule type" value="Genomic_DNA"/>
</dbReference>
<protein>
    <submittedName>
        <fullName evidence="1">Uncharacterized protein</fullName>
    </submittedName>
</protein>